<dbReference type="Pfam" id="PF22926">
    <property type="entry name" value="C1-like_CT"/>
    <property type="match status" value="1"/>
</dbReference>
<reference evidence="7" key="2">
    <citation type="submission" date="2025-08" db="UniProtKB">
        <authorList>
            <consortium name="RefSeq"/>
        </authorList>
    </citation>
    <scope>IDENTIFICATION</scope>
    <source>
        <tissue evidence="7">Leaf</tissue>
    </source>
</reference>
<dbReference type="SMART" id="SM00249">
    <property type="entry name" value="PHD"/>
    <property type="match status" value="3"/>
</dbReference>
<evidence type="ECO:0000256" key="2">
    <source>
        <dbReference type="ARBA" id="ARBA00022737"/>
    </source>
</evidence>
<keyword evidence="3" id="KW-0863">Zinc-finger</keyword>
<feature type="domain" description="Zinc finger PHD-type" evidence="5">
    <location>
        <begin position="500"/>
        <end position="563"/>
    </location>
</feature>
<evidence type="ECO:0000313" key="7">
    <source>
        <dbReference type="RefSeq" id="XP_010441724.1"/>
    </source>
</evidence>
<keyword evidence="6" id="KW-1185">Reference proteome</keyword>
<dbReference type="SUPFAM" id="SSF57889">
    <property type="entry name" value="Cysteine-rich domain"/>
    <property type="match status" value="3"/>
</dbReference>
<keyword evidence="1" id="KW-0479">Metal-binding</keyword>
<dbReference type="InterPro" id="IPR001965">
    <property type="entry name" value="Znf_PHD"/>
</dbReference>
<dbReference type="InterPro" id="IPR046349">
    <property type="entry name" value="C1-like_sf"/>
</dbReference>
<evidence type="ECO:0000256" key="1">
    <source>
        <dbReference type="ARBA" id="ARBA00022723"/>
    </source>
</evidence>
<organism evidence="6 7">
    <name type="scientific">Camelina sativa</name>
    <name type="common">False flax</name>
    <name type="synonym">Myagrum sativum</name>
    <dbReference type="NCBI Taxonomy" id="90675"/>
    <lineage>
        <taxon>Eukaryota</taxon>
        <taxon>Viridiplantae</taxon>
        <taxon>Streptophyta</taxon>
        <taxon>Embryophyta</taxon>
        <taxon>Tracheophyta</taxon>
        <taxon>Spermatophyta</taxon>
        <taxon>Magnoliopsida</taxon>
        <taxon>eudicotyledons</taxon>
        <taxon>Gunneridae</taxon>
        <taxon>Pentapetalae</taxon>
        <taxon>rosids</taxon>
        <taxon>malvids</taxon>
        <taxon>Brassicales</taxon>
        <taxon>Brassicaceae</taxon>
        <taxon>Camelineae</taxon>
        <taxon>Camelina</taxon>
    </lineage>
</organism>
<dbReference type="PANTHER" id="PTHR32410:SF153">
    <property type="entry name" value="CHP-RICH ZINC FINGER PROTEIN-LIKE-RELATED"/>
    <property type="match status" value="1"/>
</dbReference>
<dbReference type="PANTHER" id="PTHR32410">
    <property type="entry name" value="CYSTEINE/HISTIDINE-RICH C1 DOMAIN FAMILY PROTEIN"/>
    <property type="match status" value="1"/>
</dbReference>
<gene>
    <name evidence="7" type="primary">LOC104724862</name>
</gene>
<reference evidence="6" key="1">
    <citation type="journal article" date="2014" name="Nat. Commun.">
        <title>The emerging biofuel crop Camelina sativa retains a highly undifferentiated hexaploid genome structure.</title>
        <authorList>
            <person name="Kagale S."/>
            <person name="Koh C."/>
            <person name="Nixon J."/>
            <person name="Bollina V."/>
            <person name="Clarke W.E."/>
            <person name="Tuteja R."/>
            <person name="Spillane C."/>
            <person name="Robinson S.J."/>
            <person name="Links M.G."/>
            <person name="Clarke C."/>
            <person name="Higgins E.E."/>
            <person name="Huebert T."/>
            <person name="Sharpe A.G."/>
            <person name="Parkin I.A."/>
        </authorList>
    </citation>
    <scope>NUCLEOTIDE SEQUENCE [LARGE SCALE GENOMIC DNA]</scope>
    <source>
        <strain evidence="6">cv. DH55</strain>
    </source>
</reference>
<feature type="domain" description="Zinc finger PHD-type" evidence="5">
    <location>
        <begin position="673"/>
        <end position="741"/>
    </location>
</feature>
<name>A0ABM0UIQ3_CAMSA</name>
<evidence type="ECO:0000256" key="3">
    <source>
        <dbReference type="ARBA" id="ARBA00022771"/>
    </source>
</evidence>
<dbReference type="GeneID" id="104724862"/>
<dbReference type="RefSeq" id="XP_010441724.1">
    <property type="nucleotide sequence ID" value="XM_010443422.1"/>
</dbReference>
<keyword evidence="2" id="KW-0677">Repeat</keyword>
<dbReference type="InterPro" id="IPR053192">
    <property type="entry name" value="Vacuole_Formation_Reg"/>
</dbReference>
<proteinExistence type="predicted"/>
<evidence type="ECO:0000256" key="4">
    <source>
        <dbReference type="ARBA" id="ARBA00022833"/>
    </source>
</evidence>
<protein>
    <submittedName>
        <fullName evidence="7">Uncharacterized protein LOC104724862</fullName>
    </submittedName>
</protein>
<evidence type="ECO:0000313" key="6">
    <source>
        <dbReference type="Proteomes" id="UP000694864"/>
    </source>
</evidence>
<dbReference type="InterPro" id="IPR054483">
    <property type="entry name" value="DC1-like_CT"/>
</dbReference>
<keyword evidence="4" id="KW-0862">Zinc</keyword>
<accession>A0ABM0UIQ3</accession>
<dbReference type="InterPro" id="IPR004146">
    <property type="entry name" value="DC1"/>
</dbReference>
<dbReference type="Pfam" id="PF03107">
    <property type="entry name" value="C1_2"/>
    <property type="match status" value="7"/>
</dbReference>
<sequence>MDVDSQPEPLRKLISFISQNLDSEQKTVHDSEFMTLVGQTLALKPEPELISLYYRQILSLDLFKDSDSDPESELVSLIFQLTLLNHSNSGYRLGVISLITQIISLVETMDLDSQPKEKSELLSLATQTISVFNSMDSDSQPEPLPELLLLISQASSPTNSRHLNWAFRTLVRETMCLDPEPELVSLIYQIFSLVISMYSKSRKFTFLCPQQQVRFENGKFHVVEEEVLWSSDDKWYCLPYNWENFGSTGEDATLFFCRGCNGKNHQDYDKAPVVIKHTLHPKHSLQFVMSQHDVRTRICYCCDEDLNKLFYYCSVCDLAIDLACVEKPPVLSIDHPKRHEHPLTLFPKHASLTCDVCGLSDSGCPFYICSPCGFVVHQKCANLPRVIKISRHPHRLSFSPWFDQGELACNVCERKIGKDYGCYSCIKEDCLFAVHPKCAIQSNVWDGVELEGVPEGEDDDDEGKPFVRISDGIIQHFSHQQHHLRLATYTDNKNYDENKMCQACIMPIYFGSFYSCMQCEFILHEVCANFPLIIYHPIHPHWLTLVVGYDGVMTEESKCSACPWLCTAGLFYKCHKELCSFKLDVQCATFSEPLVHQSHIHPLFLTSKPGEQRRCNVCKVSEHCSKTETFNCIECDFALCFKCATLPPKVRYTDDEHVLALSYGEKTSTKKHWCEECEGKIDQSVGFYLCDESCCVALHIECLLGVDLYMIPGSSWFHYGEKVDVLLNNRNTSRPICTNCKKRCPHKIVLQCSGFIFCSTFCIRESVDRVDKIP</sequence>
<evidence type="ECO:0000259" key="5">
    <source>
        <dbReference type="SMART" id="SM00249"/>
    </source>
</evidence>
<dbReference type="Proteomes" id="UP000694864">
    <property type="component" value="Chromosome 11"/>
</dbReference>
<feature type="domain" description="Zinc finger PHD-type" evidence="5">
    <location>
        <begin position="353"/>
        <end position="413"/>
    </location>
</feature>